<evidence type="ECO:0000256" key="8">
    <source>
        <dbReference type="PIRSR" id="PIRSR611778-50"/>
    </source>
</evidence>
<evidence type="ECO:0000313" key="11">
    <source>
        <dbReference type="Proteomes" id="UP000070700"/>
    </source>
</evidence>
<evidence type="ECO:0000256" key="2">
    <source>
        <dbReference type="ARBA" id="ARBA00008829"/>
    </source>
</evidence>
<dbReference type="GO" id="GO:0005737">
    <property type="term" value="C:cytoplasm"/>
    <property type="evidence" value="ECO:0007669"/>
    <property type="project" value="InterPro"/>
</dbReference>
<dbReference type="InterPro" id="IPR011059">
    <property type="entry name" value="Metal-dep_hydrolase_composite"/>
</dbReference>
<evidence type="ECO:0000259" key="9">
    <source>
        <dbReference type="Pfam" id="PF01979"/>
    </source>
</evidence>
<sequence length="502" mass="55378">MGFDLIVTNGIIVTASDVLSHGIEIGIKDGKISCLGTCLPRESSTEIIDAKGAYITPGGVDSHVHFAQDNSPTGDNWETGSRSAIGGGTTTVLAFASQRKTEDSVLPCVEEYHKRAKDQSYCDYGFHLILTNPTPSIMEAEMPLLISQGITSVKLYMTYEPLKLGDSQLLNVLMSARALGFTTMVHAENSDIISLITDRLEAAGHTDPFFHAISRPQIAENEATYRIISLAELTDTPILIVHMSSEIAMKHVRKAQTRMLPIHAETCPQYLFLLSERLKGTHKDKFEGAKCVCSPPLRHDPKDLEAMWRGIANGTFTTFSSDHAPSTYDHAGGKKLGMKDGVMRYRNIPNGVPGVETRLPLLFSFAGREKDSKLSLQRFVQLTSSDPAKLYGLEGTKGSIAPGYDADLVIWYPETEMKEGVVIEQKNLHHGVDYTPYEGMTVKNWPRFTILRGKTVWDRENGGIMGKMNAGKFLQRGKGRIVAGKTGQEVNGMLTGERNYWY</sequence>
<dbReference type="GO" id="GO:0004157">
    <property type="term" value="F:dihydropyrimidinase activity"/>
    <property type="evidence" value="ECO:0007669"/>
    <property type="project" value="UniProtKB-EC"/>
</dbReference>
<dbReference type="EC" id="3.5.2.2" evidence="7"/>
<evidence type="ECO:0000256" key="3">
    <source>
        <dbReference type="ARBA" id="ARBA00022553"/>
    </source>
</evidence>
<dbReference type="PANTHER" id="PTHR11647:SF1">
    <property type="entry name" value="COLLAPSIN RESPONSE MEDIATOR PROTEIN"/>
    <property type="match status" value="1"/>
</dbReference>
<evidence type="ECO:0000256" key="5">
    <source>
        <dbReference type="ARBA" id="ARBA00022801"/>
    </source>
</evidence>
<dbReference type="AlphaFoldDB" id="A0A132B866"/>
<dbReference type="OrthoDB" id="1924787at2759"/>
<dbReference type="CDD" id="cd01314">
    <property type="entry name" value="D-HYD"/>
    <property type="match status" value="1"/>
</dbReference>
<reference evidence="10 11" key="1">
    <citation type="submission" date="2015-10" db="EMBL/GenBank/DDBJ databases">
        <title>Full genome of DAOMC 229536 Phialocephala scopiformis, a fungal endophyte of spruce producing the potent anti-insectan compound rugulosin.</title>
        <authorList>
            <consortium name="DOE Joint Genome Institute"/>
            <person name="Walker A.K."/>
            <person name="Frasz S.L."/>
            <person name="Seifert K.A."/>
            <person name="Miller J.D."/>
            <person name="Mondo S.J."/>
            <person name="Labutti K."/>
            <person name="Lipzen A."/>
            <person name="Dockter R."/>
            <person name="Kennedy M."/>
            <person name="Grigoriev I.V."/>
            <person name="Spatafora J.W."/>
        </authorList>
    </citation>
    <scope>NUCLEOTIDE SEQUENCE [LARGE SCALE GENOMIC DNA]</scope>
    <source>
        <strain evidence="10 11">CBS 120377</strain>
    </source>
</reference>
<dbReference type="NCBIfam" id="TIGR02033">
    <property type="entry name" value="D-hydantoinase"/>
    <property type="match status" value="1"/>
</dbReference>
<dbReference type="Gene3D" id="3.20.20.140">
    <property type="entry name" value="Metal-dependent hydrolases"/>
    <property type="match status" value="1"/>
</dbReference>
<protein>
    <recommendedName>
        <fullName evidence="7">dihydropyrimidinase</fullName>
        <ecNumber evidence="7">3.5.2.2</ecNumber>
    </recommendedName>
</protein>
<organism evidence="10 11">
    <name type="scientific">Mollisia scopiformis</name>
    <name type="common">Conifer needle endophyte fungus</name>
    <name type="synonym">Phialocephala scopiformis</name>
    <dbReference type="NCBI Taxonomy" id="149040"/>
    <lineage>
        <taxon>Eukaryota</taxon>
        <taxon>Fungi</taxon>
        <taxon>Dikarya</taxon>
        <taxon>Ascomycota</taxon>
        <taxon>Pezizomycotina</taxon>
        <taxon>Leotiomycetes</taxon>
        <taxon>Helotiales</taxon>
        <taxon>Mollisiaceae</taxon>
        <taxon>Mollisia</taxon>
    </lineage>
</organism>
<dbReference type="RefSeq" id="XP_018062798.1">
    <property type="nucleotide sequence ID" value="XM_018216194.1"/>
</dbReference>
<evidence type="ECO:0000256" key="4">
    <source>
        <dbReference type="ARBA" id="ARBA00022723"/>
    </source>
</evidence>
<name>A0A132B866_MOLSC</name>
<evidence type="ECO:0000256" key="7">
    <source>
        <dbReference type="ARBA" id="ARBA00039113"/>
    </source>
</evidence>
<proteinExistence type="inferred from homology"/>
<evidence type="ECO:0000313" key="10">
    <source>
        <dbReference type="EMBL" id="KUJ08443.1"/>
    </source>
</evidence>
<dbReference type="InterPro" id="IPR032466">
    <property type="entry name" value="Metal_Hydrolase"/>
</dbReference>
<dbReference type="PANTHER" id="PTHR11647">
    <property type="entry name" value="HYDRANTOINASE/DIHYDROPYRIMIDINASE FAMILY MEMBER"/>
    <property type="match status" value="1"/>
</dbReference>
<dbReference type="KEGG" id="psco:LY89DRAFT_690902"/>
<feature type="domain" description="Amidohydrolase-related" evidence="9">
    <location>
        <begin position="54"/>
        <end position="456"/>
    </location>
</feature>
<dbReference type="InterPro" id="IPR050378">
    <property type="entry name" value="Metallo-dep_Hydrolases_sf"/>
</dbReference>
<evidence type="ECO:0000256" key="1">
    <source>
        <dbReference type="ARBA" id="ARBA00001947"/>
    </source>
</evidence>
<dbReference type="InterPro" id="IPR006680">
    <property type="entry name" value="Amidohydro-rel"/>
</dbReference>
<dbReference type="FunFam" id="3.20.20.140:FF:000217">
    <property type="entry name" value="Dihydropyrimidinase-related protein 1"/>
    <property type="match status" value="1"/>
</dbReference>
<comment type="PTM">
    <text evidence="8">Carbamylation allows a single lysine to coordinate two divalent metal cations.</text>
</comment>
<dbReference type="EMBL" id="KQ947435">
    <property type="protein sequence ID" value="KUJ08443.1"/>
    <property type="molecule type" value="Genomic_DNA"/>
</dbReference>
<keyword evidence="11" id="KW-1185">Reference proteome</keyword>
<comment type="similarity">
    <text evidence="2">Belongs to the metallo-dependent hydrolases superfamily. Hydantoinase/dihydropyrimidinase family.</text>
</comment>
<dbReference type="GeneID" id="28825920"/>
<dbReference type="GO" id="GO:0046872">
    <property type="term" value="F:metal ion binding"/>
    <property type="evidence" value="ECO:0007669"/>
    <property type="project" value="UniProtKB-KW"/>
</dbReference>
<keyword evidence="5" id="KW-0378">Hydrolase</keyword>
<accession>A0A132B866</accession>
<dbReference type="Proteomes" id="UP000070700">
    <property type="component" value="Unassembled WGS sequence"/>
</dbReference>
<feature type="modified residue" description="N6-carboxylysine" evidence="8">
    <location>
        <position position="154"/>
    </location>
</feature>
<dbReference type="SUPFAM" id="SSF51338">
    <property type="entry name" value="Composite domain of metallo-dependent hydrolases"/>
    <property type="match status" value="1"/>
</dbReference>
<gene>
    <name evidence="10" type="ORF">LY89DRAFT_690902</name>
</gene>
<dbReference type="Pfam" id="PF01979">
    <property type="entry name" value="Amidohydro_1"/>
    <property type="match status" value="1"/>
</dbReference>
<comment type="cofactor">
    <cofactor evidence="1">
        <name>Zn(2+)</name>
        <dbReference type="ChEBI" id="CHEBI:29105"/>
    </cofactor>
</comment>
<dbReference type="InParanoid" id="A0A132B866"/>
<keyword evidence="3" id="KW-0597">Phosphoprotein</keyword>
<dbReference type="InterPro" id="IPR011778">
    <property type="entry name" value="Hydantoinase/dihydroPyrase"/>
</dbReference>
<dbReference type="STRING" id="149040.A0A132B866"/>
<comment type="catalytic activity">
    <reaction evidence="6">
        <text>5,6-dihydrouracil + H2O = 3-(carbamoylamino)propanoate + H(+)</text>
        <dbReference type="Rhea" id="RHEA:16121"/>
        <dbReference type="ChEBI" id="CHEBI:11892"/>
        <dbReference type="ChEBI" id="CHEBI:15377"/>
        <dbReference type="ChEBI" id="CHEBI:15378"/>
        <dbReference type="ChEBI" id="CHEBI:15901"/>
        <dbReference type="EC" id="3.5.2.2"/>
    </reaction>
</comment>
<evidence type="ECO:0000256" key="6">
    <source>
        <dbReference type="ARBA" id="ARBA00036696"/>
    </source>
</evidence>
<keyword evidence="4" id="KW-0479">Metal-binding</keyword>
<dbReference type="SUPFAM" id="SSF51556">
    <property type="entry name" value="Metallo-dependent hydrolases"/>
    <property type="match status" value="1"/>
</dbReference>